<organism evidence="10 11">
    <name type="scientific">Henningerozyma blattae (strain ATCC 34711 / CBS 6284 / DSM 70876 / NBRC 10599 / NRRL Y-10934 / UCD 77-7)</name>
    <name type="common">Yeast</name>
    <name type="synonym">Tetrapisispora blattae</name>
    <dbReference type="NCBI Taxonomy" id="1071380"/>
    <lineage>
        <taxon>Eukaryota</taxon>
        <taxon>Fungi</taxon>
        <taxon>Dikarya</taxon>
        <taxon>Ascomycota</taxon>
        <taxon>Saccharomycotina</taxon>
        <taxon>Saccharomycetes</taxon>
        <taxon>Saccharomycetales</taxon>
        <taxon>Saccharomycetaceae</taxon>
        <taxon>Henningerozyma</taxon>
    </lineage>
</organism>
<dbReference type="GO" id="GO:0006511">
    <property type="term" value="P:ubiquitin-dependent protein catabolic process"/>
    <property type="evidence" value="ECO:0007669"/>
    <property type="project" value="TreeGrafter"/>
</dbReference>
<keyword evidence="3" id="KW-0963">Cytoplasm</keyword>
<dbReference type="Gene3D" id="6.10.140.2220">
    <property type="match status" value="1"/>
</dbReference>
<dbReference type="InParanoid" id="I2H8U2"/>
<feature type="region of interest" description="Disordered" evidence="8">
    <location>
        <begin position="775"/>
        <end position="795"/>
    </location>
</feature>
<comment type="similarity">
    <text evidence="2">Belongs to the MUB1/samB family.</text>
</comment>
<dbReference type="RefSeq" id="XP_004182313.1">
    <property type="nucleotide sequence ID" value="XM_004182265.1"/>
</dbReference>
<evidence type="ECO:0000256" key="8">
    <source>
        <dbReference type="SAM" id="MobiDB-lite"/>
    </source>
</evidence>
<sequence length="795" mass="91751">MRELNRREILINQTTVNFQDNGYNRLGLISNSNIPLINSLNELTYLVANSELTRETISTDGTLERLIHIMKSCNINIFELLEIDKKIKNKSTNPNELRRLEMLKQSIFSRYSWKWTLCLQCLVLTGSRGTAFIREKIVEVGVIPILATILDNYLLFHKRFNIIKYEKFQYSISTFESETFYQLYRKNDYESYEEFLYYLADPAFTDGYNSKPESDTNWGSDMNSDQIKTANLVNIGLQKALLLTPTMMAETDIPKIWNDSDKIEESYRNSYGTELYSTQFKEDKPLETNDDYTTNNNLYSSSLESNVADDSFRSEEPFSQEYFHTPLIDSPREFLLGRIIPKDDDIIWSLQLLAFLSKYPSLKEHLLDVQLVESLSIRPSLNLFEKRLQVTHQITDDMSLLNINNTKRSSYESCNMKLRDKSSSSETSSSGSDSNIREGNPEIVFALFHNLPPDNKQEEAKEKFTRKSKVTSFKLFNHRFKNFKYHPDDKGLNINGPYQKRREYEAKIAKQYRKTQKINWESPVNATEMNINKESMKLNIFPLVERYTSTKDNTKEAKYWSSVIMRNYCRKDEVMCIRQCGNLFCGEWESYPREFSKCRRCKRTKYCSRECQIKAWKNHRHWCQEAYPSTTTTGTIASNVPIGSVLHTVRPNSNTNVTNFTTNNLVPTAAIATATTTATTTTTNTTTTTTTTTASMATTVATEALFSMEGSNVPMTMLPTRRLQEAVEQPNPIANFLETIFGTDNIGVANDMNSEDNLNTMLNFRSNNEIEERINSPSIDFEEPARDDSNRTTSI</sequence>
<evidence type="ECO:0000313" key="10">
    <source>
        <dbReference type="EMBL" id="CCH62794.1"/>
    </source>
</evidence>
<dbReference type="GO" id="GO:0005737">
    <property type="term" value="C:cytoplasm"/>
    <property type="evidence" value="ECO:0007669"/>
    <property type="project" value="UniProtKB-SubCell"/>
</dbReference>
<keyword evidence="6" id="KW-0862">Zinc</keyword>
<comment type="subcellular location">
    <subcellularLocation>
        <location evidence="1">Cytoplasm</location>
    </subcellularLocation>
</comment>
<feature type="compositionally biased region" description="Low complexity" evidence="8">
    <location>
        <begin position="424"/>
        <end position="434"/>
    </location>
</feature>
<dbReference type="OMA" id="QANWKWS"/>
<evidence type="ECO:0000256" key="4">
    <source>
        <dbReference type="ARBA" id="ARBA00022723"/>
    </source>
</evidence>
<dbReference type="eggNOG" id="ENOG502QTM3">
    <property type="taxonomic scope" value="Eukaryota"/>
</dbReference>
<dbReference type="GO" id="GO:0007163">
    <property type="term" value="P:establishment or maintenance of cell polarity"/>
    <property type="evidence" value="ECO:0007669"/>
    <property type="project" value="TreeGrafter"/>
</dbReference>
<gene>
    <name evidence="10" type="primary">TBLA0I01340</name>
    <name evidence="10" type="ORF">TBLA_0I01340</name>
</gene>
<proteinExistence type="inferred from homology"/>
<dbReference type="KEGG" id="tbl:TBLA_0I01340"/>
<dbReference type="PANTHER" id="PTHR47442">
    <property type="entry name" value="MYND-TYPE ZINC FINGER PROTEIN MUB1"/>
    <property type="match status" value="1"/>
</dbReference>
<dbReference type="PROSITE" id="PS50865">
    <property type="entry name" value="ZF_MYND_2"/>
    <property type="match status" value="1"/>
</dbReference>
<reference evidence="10 11" key="1">
    <citation type="journal article" date="2011" name="Proc. Natl. Acad. Sci. U.S.A.">
        <title>Evolutionary erosion of yeast sex chromosomes by mating-type switching accidents.</title>
        <authorList>
            <person name="Gordon J.L."/>
            <person name="Armisen D."/>
            <person name="Proux-Wera E."/>
            <person name="Oheigeartaigh S.S."/>
            <person name="Byrne K.P."/>
            <person name="Wolfe K.H."/>
        </authorList>
    </citation>
    <scope>NUCLEOTIDE SEQUENCE [LARGE SCALE GENOMIC DNA]</scope>
    <source>
        <strain evidence="11">ATCC 34711 / CBS 6284 / DSM 70876 / NBRC 10599 / NRRL Y-10934 / UCD 77-7</strain>
    </source>
</reference>
<feature type="compositionally biased region" description="Basic and acidic residues" evidence="8">
    <location>
        <begin position="783"/>
        <end position="795"/>
    </location>
</feature>
<dbReference type="HOGENOM" id="CLU_014851_1_0_1"/>
<dbReference type="GO" id="GO:1990304">
    <property type="term" value="C:MUB1-RAD6-UBR2 ubiquitin ligase complex"/>
    <property type="evidence" value="ECO:0007669"/>
    <property type="project" value="TreeGrafter"/>
</dbReference>
<dbReference type="Pfam" id="PF01753">
    <property type="entry name" value="zf-MYND"/>
    <property type="match status" value="1"/>
</dbReference>
<keyword evidence="4" id="KW-0479">Metal-binding</keyword>
<feature type="region of interest" description="Disordered" evidence="8">
    <location>
        <begin position="416"/>
        <end position="437"/>
    </location>
</feature>
<accession>I2H8U2</accession>
<dbReference type="GeneID" id="14497972"/>
<evidence type="ECO:0000256" key="3">
    <source>
        <dbReference type="ARBA" id="ARBA00022490"/>
    </source>
</evidence>
<dbReference type="FunCoup" id="I2H8U2">
    <property type="interactions" value="99"/>
</dbReference>
<dbReference type="Proteomes" id="UP000002866">
    <property type="component" value="Chromosome 9"/>
</dbReference>
<evidence type="ECO:0000313" key="11">
    <source>
        <dbReference type="Proteomes" id="UP000002866"/>
    </source>
</evidence>
<evidence type="ECO:0000256" key="7">
    <source>
        <dbReference type="PROSITE-ProRule" id="PRU00134"/>
    </source>
</evidence>
<evidence type="ECO:0000256" key="2">
    <source>
        <dbReference type="ARBA" id="ARBA00010655"/>
    </source>
</evidence>
<dbReference type="OrthoDB" id="5594178at2759"/>
<dbReference type="InterPro" id="IPR051664">
    <property type="entry name" value="MYND-type_zinc_finger"/>
</dbReference>
<protein>
    <recommendedName>
        <fullName evidence="9">MYND-type domain-containing protein</fullName>
    </recommendedName>
</protein>
<keyword evidence="5 7" id="KW-0863">Zinc-finger</keyword>
<dbReference type="PANTHER" id="PTHR47442:SF1">
    <property type="entry name" value="MYND-TYPE ZINC FINGER PROTEIN MUB1"/>
    <property type="match status" value="1"/>
</dbReference>
<name>I2H8U2_HENB6</name>
<dbReference type="GO" id="GO:0008270">
    <property type="term" value="F:zinc ion binding"/>
    <property type="evidence" value="ECO:0007669"/>
    <property type="project" value="UniProtKB-KW"/>
</dbReference>
<evidence type="ECO:0000256" key="5">
    <source>
        <dbReference type="ARBA" id="ARBA00022771"/>
    </source>
</evidence>
<evidence type="ECO:0000256" key="6">
    <source>
        <dbReference type="ARBA" id="ARBA00022833"/>
    </source>
</evidence>
<dbReference type="InterPro" id="IPR002893">
    <property type="entry name" value="Znf_MYND"/>
</dbReference>
<dbReference type="AlphaFoldDB" id="I2H8U2"/>
<evidence type="ECO:0000259" key="9">
    <source>
        <dbReference type="PROSITE" id="PS50865"/>
    </source>
</evidence>
<dbReference type="EMBL" id="HE806324">
    <property type="protein sequence ID" value="CCH62794.1"/>
    <property type="molecule type" value="Genomic_DNA"/>
</dbReference>
<feature type="domain" description="MYND-type" evidence="9">
    <location>
        <begin position="582"/>
        <end position="623"/>
    </location>
</feature>
<keyword evidence="11" id="KW-1185">Reference proteome</keyword>
<dbReference type="SUPFAM" id="SSF144232">
    <property type="entry name" value="HIT/MYND zinc finger-like"/>
    <property type="match status" value="1"/>
</dbReference>
<evidence type="ECO:0000256" key="1">
    <source>
        <dbReference type="ARBA" id="ARBA00004496"/>
    </source>
</evidence>